<comment type="similarity">
    <text evidence="1">Belongs to the NodU/CmcH family.</text>
</comment>
<sequence length="541" mass="58269">MTTPYIIGFSDSARDRALCLFHGAEPVVAIEEERLTRLRHGLDLRDPAESDQLDLDCGSPAEHTARMRRMADYCLSAAGVSESDVRLWIGTSRHPVSPLLDRAVHVNHDLAHAASAFYGSPAKQAAVLVLDGSGDEAGSGSRETVSVYRGDERGLTLLQHVSGRRDETHLTNSAGVLQRIGTVLSGFAAVDEDKAMTLAACGTPRHLDQLLARMRFGDTTVDIDNHGIWKTMRELPATTFEERADLAASFQAALERAVLFYARRARQLTGCDVLCLAGGPALNAAVNQRVLVEGGFDDVFVSPAAANGISLGAAYYGAHVVFGLERTDGLATPCLGQAYTRSETAQALAEADVRLEISDVGPAECARRAAAHLADGEPVMWFQEGSEIGRRALGHRSVFGDPRTADTLERIKEAVRSEEPVGSLTPIVLEEDAAEWFDCGRSPHMLFAPSARPRTAELAPAVVHVDGTARVQTLSAADNPVVHLMLREFLRRTGVPLVTNTAFSLRGEPIVETPAEAVAAWCESPVRVLCADGFHAVKRDR</sequence>
<gene>
    <name evidence="4" type="ORF">ACFOWZ_42620</name>
</gene>
<feature type="domain" description="Carbamoyltransferase" evidence="2">
    <location>
        <begin position="105"/>
        <end position="314"/>
    </location>
</feature>
<dbReference type="InterPro" id="IPR043129">
    <property type="entry name" value="ATPase_NBD"/>
</dbReference>
<comment type="caution">
    <text evidence="4">The sequence shown here is derived from an EMBL/GenBank/DDBJ whole genome shotgun (WGS) entry which is preliminary data.</text>
</comment>
<dbReference type="Pfam" id="PF16861">
    <property type="entry name" value="Carbam_trans_C"/>
    <property type="match status" value="1"/>
</dbReference>
<dbReference type="InterPro" id="IPR038152">
    <property type="entry name" value="Carbam_trans_C_sf"/>
</dbReference>
<protein>
    <submittedName>
        <fullName evidence="4">Carbamoyltransferase C-terminal domain-containing protein</fullName>
    </submittedName>
</protein>
<dbReference type="Gene3D" id="3.30.420.40">
    <property type="match status" value="2"/>
</dbReference>
<evidence type="ECO:0000259" key="3">
    <source>
        <dbReference type="Pfam" id="PF16861"/>
    </source>
</evidence>
<dbReference type="PANTHER" id="PTHR34847:SF1">
    <property type="entry name" value="NODULATION PROTEIN U"/>
    <property type="match status" value="1"/>
</dbReference>
<organism evidence="4 5">
    <name type="scientific">Lentzea rhizosphaerae</name>
    <dbReference type="NCBI Taxonomy" id="2041025"/>
    <lineage>
        <taxon>Bacteria</taxon>
        <taxon>Bacillati</taxon>
        <taxon>Actinomycetota</taxon>
        <taxon>Actinomycetes</taxon>
        <taxon>Pseudonocardiales</taxon>
        <taxon>Pseudonocardiaceae</taxon>
        <taxon>Lentzea</taxon>
    </lineage>
</organism>
<evidence type="ECO:0000259" key="2">
    <source>
        <dbReference type="Pfam" id="PF02543"/>
    </source>
</evidence>
<dbReference type="Pfam" id="PF02543">
    <property type="entry name" value="Carbam_trans_N"/>
    <property type="match status" value="1"/>
</dbReference>
<dbReference type="Proteomes" id="UP001595690">
    <property type="component" value="Unassembled WGS sequence"/>
</dbReference>
<evidence type="ECO:0000313" key="5">
    <source>
        <dbReference type="Proteomes" id="UP001595690"/>
    </source>
</evidence>
<name>A0ABV8C7Y9_9PSEU</name>
<evidence type="ECO:0000256" key="1">
    <source>
        <dbReference type="ARBA" id="ARBA00006129"/>
    </source>
</evidence>
<dbReference type="RefSeq" id="WP_382379677.1">
    <property type="nucleotide sequence ID" value="NZ_JBHRZI010000046.1"/>
</dbReference>
<dbReference type="InterPro" id="IPR003696">
    <property type="entry name" value="Carbtransf_dom"/>
</dbReference>
<keyword evidence="5" id="KW-1185">Reference proteome</keyword>
<accession>A0ABV8C7Y9</accession>
<dbReference type="InterPro" id="IPR051338">
    <property type="entry name" value="NodU/CmcH_Carbamoyltrnsfr"/>
</dbReference>
<reference evidence="5" key="1">
    <citation type="journal article" date="2019" name="Int. J. Syst. Evol. Microbiol.">
        <title>The Global Catalogue of Microorganisms (GCM) 10K type strain sequencing project: providing services to taxonomists for standard genome sequencing and annotation.</title>
        <authorList>
            <consortium name="The Broad Institute Genomics Platform"/>
            <consortium name="The Broad Institute Genome Sequencing Center for Infectious Disease"/>
            <person name="Wu L."/>
            <person name="Ma J."/>
        </authorList>
    </citation>
    <scope>NUCLEOTIDE SEQUENCE [LARGE SCALE GENOMIC DNA]</scope>
    <source>
        <strain evidence="5">CGMCC 4.7405</strain>
    </source>
</reference>
<dbReference type="EMBL" id="JBHRZI010000046">
    <property type="protein sequence ID" value="MFC3898202.1"/>
    <property type="molecule type" value="Genomic_DNA"/>
</dbReference>
<dbReference type="SUPFAM" id="SSF53067">
    <property type="entry name" value="Actin-like ATPase domain"/>
    <property type="match status" value="1"/>
</dbReference>
<proteinExistence type="inferred from homology"/>
<dbReference type="PANTHER" id="PTHR34847">
    <property type="entry name" value="NODULATION PROTEIN U"/>
    <property type="match status" value="1"/>
</dbReference>
<feature type="domain" description="Carbamoyltransferase C-terminal" evidence="3">
    <location>
        <begin position="370"/>
        <end position="534"/>
    </location>
</feature>
<evidence type="ECO:0000313" key="4">
    <source>
        <dbReference type="EMBL" id="MFC3898202.1"/>
    </source>
</evidence>
<dbReference type="InterPro" id="IPR031730">
    <property type="entry name" value="Carbam_trans_C"/>
</dbReference>
<dbReference type="Gene3D" id="3.90.870.20">
    <property type="entry name" value="Carbamoyltransferase, C-terminal domain"/>
    <property type="match status" value="1"/>
</dbReference>